<reference evidence="3" key="1">
    <citation type="journal article" date="2020" name="Stud. Mycol.">
        <title>101 Dothideomycetes genomes: a test case for predicting lifestyles and emergence of pathogens.</title>
        <authorList>
            <person name="Haridas S."/>
            <person name="Albert R."/>
            <person name="Binder M."/>
            <person name="Bloem J."/>
            <person name="Labutti K."/>
            <person name="Salamov A."/>
            <person name="Andreopoulos B."/>
            <person name="Baker S."/>
            <person name="Barry K."/>
            <person name="Bills G."/>
            <person name="Bluhm B."/>
            <person name="Cannon C."/>
            <person name="Castanera R."/>
            <person name="Culley D."/>
            <person name="Daum C."/>
            <person name="Ezra D."/>
            <person name="Gonzalez J."/>
            <person name="Henrissat B."/>
            <person name="Kuo A."/>
            <person name="Liang C."/>
            <person name="Lipzen A."/>
            <person name="Lutzoni F."/>
            <person name="Magnuson J."/>
            <person name="Mondo S."/>
            <person name="Nolan M."/>
            <person name="Ohm R."/>
            <person name="Pangilinan J."/>
            <person name="Park H.-J."/>
            <person name="Ramirez L."/>
            <person name="Alfaro M."/>
            <person name="Sun H."/>
            <person name="Tritt A."/>
            <person name="Yoshinaga Y."/>
            <person name="Zwiers L.-H."/>
            <person name="Turgeon B."/>
            <person name="Goodwin S."/>
            <person name="Spatafora J."/>
            <person name="Crous P."/>
            <person name="Grigoriev I."/>
        </authorList>
    </citation>
    <scope>NUCLEOTIDE SEQUENCE</scope>
    <source>
        <strain evidence="3">CBS 113979</strain>
    </source>
</reference>
<dbReference type="SUPFAM" id="SSF63748">
    <property type="entry name" value="Tudor/PWWP/MBT"/>
    <property type="match status" value="1"/>
</dbReference>
<dbReference type="AlphaFoldDB" id="A0A6G1GVT2"/>
<feature type="region of interest" description="Disordered" evidence="1">
    <location>
        <begin position="166"/>
        <end position="210"/>
    </location>
</feature>
<sequence>MASIPKLIIEARDQLTNARNILADVEAKHKLDPHPTKGTQASYEDNVKTYSNIITEFIGVLKELGASEEEEVPAVEAVKEPAPEESPAPTAAAEPAYMANHPLRIAAQAAAAAAPASPAPHEFNVNDKIKAQWSGDRQFYTARIISVSGSRSDPTFMVKFEKYGDTETRKRHHLRPIGSEKKAAESKKRKADDMDSAPAAPQPTATTTNPGVISAAATFNPSYAKKATLDNKDGSGVVRSGKREKKIGSTRSLNKSMNTWQNFQKGKGKTLIKESQFRINDKPKPGAGSQPHTSTQRTRHVFDETEEDDRAGA</sequence>
<evidence type="ECO:0000259" key="2">
    <source>
        <dbReference type="PROSITE" id="PS50304"/>
    </source>
</evidence>
<proteinExistence type="predicted"/>
<gene>
    <name evidence="3" type="ORF">K402DRAFT_422523</name>
</gene>
<name>A0A6G1GVT2_9PEZI</name>
<dbReference type="OrthoDB" id="79171at2759"/>
<evidence type="ECO:0000313" key="4">
    <source>
        <dbReference type="Proteomes" id="UP000800041"/>
    </source>
</evidence>
<protein>
    <recommendedName>
        <fullName evidence="2">Tudor domain-containing protein</fullName>
    </recommendedName>
</protein>
<organism evidence="3 4">
    <name type="scientific">Aulographum hederae CBS 113979</name>
    <dbReference type="NCBI Taxonomy" id="1176131"/>
    <lineage>
        <taxon>Eukaryota</taxon>
        <taxon>Fungi</taxon>
        <taxon>Dikarya</taxon>
        <taxon>Ascomycota</taxon>
        <taxon>Pezizomycotina</taxon>
        <taxon>Dothideomycetes</taxon>
        <taxon>Pleosporomycetidae</taxon>
        <taxon>Aulographales</taxon>
        <taxon>Aulographaceae</taxon>
    </lineage>
</organism>
<dbReference type="Gene3D" id="2.30.30.140">
    <property type="match status" value="1"/>
</dbReference>
<feature type="compositionally biased region" description="Basic and acidic residues" evidence="1">
    <location>
        <begin position="178"/>
        <end position="193"/>
    </location>
</feature>
<accession>A0A6G1GVT2</accession>
<dbReference type="InterPro" id="IPR002999">
    <property type="entry name" value="Tudor"/>
</dbReference>
<feature type="domain" description="Tudor" evidence="2">
    <location>
        <begin position="122"/>
        <end position="184"/>
    </location>
</feature>
<evidence type="ECO:0000313" key="3">
    <source>
        <dbReference type="EMBL" id="KAF1984914.1"/>
    </source>
</evidence>
<dbReference type="PROSITE" id="PS50304">
    <property type="entry name" value="TUDOR"/>
    <property type="match status" value="1"/>
</dbReference>
<feature type="compositionally biased region" description="Acidic residues" evidence="1">
    <location>
        <begin position="304"/>
        <end position="313"/>
    </location>
</feature>
<feature type="compositionally biased region" description="Basic and acidic residues" evidence="1">
    <location>
        <begin position="271"/>
        <end position="284"/>
    </location>
</feature>
<feature type="compositionally biased region" description="Low complexity" evidence="1">
    <location>
        <begin position="197"/>
        <end position="210"/>
    </location>
</feature>
<evidence type="ECO:0000256" key="1">
    <source>
        <dbReference type="SAM" id="MobiDB-lite"/>
    </source>
</evidence>
<feature type="compositionally biased region" description="Polar residues" evidence="1">
    <location>
        <begin position="249"/>
        <end position="264"/>
    </location>
</feature>
<dbReference type="Proteomes" id="UP000800041">
    <property type="component" value="Unassembled WGS sequence"/>
</dbReference>
<feature type="region of interest" description="Disordered" evidence="1">
    <location>
        <begin position="226"/>
        <end position="313"/>
    </location>
</feature>
<keyword evidence="4" id="KW-1185">Reference proteome</keyword>
<dbReference type="SMART" id="SM00333">
    <property type="entry name" value="TUDOR"/>
    <property type="match status" value="1"/>
</dbReference>
<dbReference type="EMBL" id="ML977165">
    <property type="protein sequence ID" value="KAF1984914.1"/>
    <property type="molecule type" value="Genomic_DNA"/>
</dbReference>